<keyword evidence="2" id="KW-1185">Reference proteome</keyword>
<reference evidence="1 2" key="1">
    <citation type="journal article" date="2014" name="PLoS Genet.">
        <title>Analysis of the Phlebiopsis gigantea genome, transcriptome and secretome provides insight into its pioneer colonization strategies of wood.</title>
        <authorList>
            <person name="Hori C."/>
            <person name="Ishida T."/>
            <person name="Igarashi K."/>
            <person name="Samejima M."/>
            <person name="Suzuki H."/>
            <person name="Master E."/>
            <person name="Ferreira P."/>
            <person name="Ruiz-Duenas F.J."/>
            <person name="Held B."/>
            <person name="Canessa P."/>
            <person name="Larrondo L.F."/>
            <person name="Schmoll M."/>
            <person name="Druzhinina I.S."/>
            <person name="Kubicek C.P."/>
            <person name="Gaskell J.A."/>
            <person name="Kersten P."/>
            <person name="St John F."/>
            <person name="Glasner J."/>
            <person name="Sabat G."/>
            <person name="Splinter BonDurant S."/>
            <person name="Syed K."/>
            <person name="Yadav J."/>
            <person name="Mgbeahuruike A.C."/>
            <person name="Kovalchuk A."/>
            <person name="Asiegbu F.O."/>
            <person name="Lackner G."/>
            <person name="Hoffmeister D."/>
            <person name="Rencoret J."/>
            <person name="Gutierrez A."/>
            <person name="Sun H."/>
            <person name="Lindquist E."/>
            <person name="Barry K."/>
            <person name="Riley R."/>
            <person name="Grigoriev I.V."/>
            <person name="Henrissat B."/>
            <person name="Kues U."/>
            <person name="Berka R.M."/>
            <person name="Martinez A.T."/>
            <person name="Covert S.F."/>
            <person name="Blanchette R.A."/>
            <person name="Cullen D."/>
        </authorList>
    </citation>
    <scope>NUCLEOTIDE SEQUENCE [LARGE SCALE GENOMIC DNA]</scope>
    <source>
        <strain evidence="1 2">11061_1 CR5-6</strain>
    </source>
</reference>
<dbReference type="Gene3D" id="3.60.15.10">
    <property type="entry name" value="Ribonuclease Z/Hydroxyacylglutathione hydrolase-like"/>
    <property type="match status" value="1"/>
</dbReference>
<proteinExistence type="predicted"/>
<dbReference type="InterPro" id="IPR036866">
    <property type="entry name" value="RibonucZ/Hydroxyglut_hydro"/>
</dbReference>
<dbReference type="AlphaFoldDB" id="A0A0C3PBR2"/>
<dbReference type="InterPro" id="IPR025638">
    <property type="entry name" value="DUF4336"/>
</dbReference>
<dbReference type="OrthoDB" id="421671at2759"/>
<name>A0A0C3PBR2_PHLG1</name>
<protein>
    <recommendedName>
        <fullName evidence="3">Metallo-beta-lactamase domain-containing protein</fullName>
    </recommendedName>
</protein>
<dbReference type="PANTHER" id="PTHR33835">
    <property type="entry name" value="YALI0C07656P"/>
    <property type="match status" value="1"/>
</dbReference>
<sequence>MSSSETVIREVTKDVWTFSRPFARFGIIPIGGRSTAIKLSSGDVWVLASTPLNDVTKAKIDELGPVKYIVGGDAVHHLFLGEFKRNYPTAKLIAPEEAIQKKVEEGLTFDGSWGKDPVGTQYGFENDIQHCFFPGFQNKEVVFYHSASKSLIEADLLFNLPPKEQYSKSSSSGYVPFVGNLLQPWHILHKKFAWSLGTDKEAMRRDVRTVASWDFTRVIPCHGDVIEDKGKEAFMEAYKYYFD</sequence>
<evidence type="ECO:0000313" key="2">
    <source>
        <dbReference type="Proteomes" id="UP000053257"/>
    </source>
</evidence>
<dbReference type="EMBL" id="KN840676">
    <property type="protein sequence ID" value="KIP02423.1"/>
    <property type="molecule type" value="Genomic_DNA"/>
</dbReference>
<dbReference type="STRING" id="745531.A0A0C3PBR2"/>
<dbReference type="PANTHER" id="PTHR33835:SF1">
    <property type="entry name" value="METALLO-BETA-LACTAMASE DOMAIN-CONTAINING PROTEIN"/>
    <property type="match status" value="1"/>
</dbReference>
<dbReference type="SUPFAM" id="SSF56281">
    <property type="entry name" value="Metallo-hydrolase/oxidoreductase"/>
    <property type="match status" value="1"/>
</dbReference>
<gene>
    <name evidence="1" type="ORF">PHLGIDRAFT_130737</name>
</gene>
<accession>A0A0C3PBR2</accession>
<dbReference type="Pfam" id="PF14234">
    <property type="entry name" value="DUF4336"/>
    <property type="match status" value="1"/>
</dbReference>
<evidence type="ECO:0008006" key="3">
    <source>
        <dbReference type="Google" id="ProtNLM"/>
    </source>
</evidence>
<dbReference type="Proteomes" id="UP000053257">
    <property type="component" value="Unassembled WGS sequence"/>
</dbReference>
<evidence type="ECO:0000313" key="1">
    <source>
        <dbReference type="EMBL" id="KIP02423.1"/>
    </source>
</evidence>
<organism evidence="1 2">
    <name type="scientific">Phlebiopsis gigantea (strain 11061_1 CR5-6)</name>
    <name type="common">White-rot fungus</name>
    <name type="synonym">Peniophora gigantea</name>
    <dbReference type="NCBI Taxonomy" id="745531"/>
    <lineage>
        <taxon>Eukaryota</taxon>
        <taxon>Fungi</taxon>
        <taxon>Dikarya</taxon>
        <taxon>Basidiomycota</taxon>
        <taxon>Agaricomycotina</taxon>
        <taxon>Agaricomycetes</taxon>
        <taxon>Polyporales</taxon>
        <taxon>Phanerochaetaceae</taxon>
        <taxon>Phlebiopsis</taxon>
    </lineage>
</organism>
<dbReference type="HOGENOM" id="CLU_056292_1_0_1"/>